<dbReference type="Gene3D" id="1.25.40.10">
    <property type="entry name" value="Tetratricopeptide repeat domain"/>
    <property type="match status" value="2"/>
</dbReference>
<evidence type="ECO:0000256" key="2">
    <source>
        <dbReference type="ARBA" id="ARBA00022803"/>
    </source>
</evidence>
<feature type="region of interest" description="Disordered" evidence="4">
    <location>
        <begin position="54"/>
        <end position="79"/>
    </location>
</feature>
<keyword evidence="2 3" id="KW-0802">TPR repeat</keyword>
<keyword evidence="5" id="KW-0812">Transmembrane</keyword>
<dbReference type="KEGG" id="schv:BRCON_0764"/>
<gene>
    <name evidence="6" type="ORF">BRCON_0764</name>
</gene>
<evidence type="ECO:0000256" key="1">
    <source>
        <dbReference type="ARBA" id="ARBA00022737"/>
    </source>
</evidence>
<dbReference type="PROSITE" id="PS50005">
    <property type="entry name" value="TPR"/>
    <property type="match status" value="1"/>
</dbReference>
<sequence length="482" mass="52688">MDADALVAAARTALEKSDFITAVSLLREASQLYPLRQDIKALLALALEQAPLEMPDESRGKLRQPTAPQTKENQANPRPIQVDQATTDVALPPHNDFFIKKLEEELTSSATTNPSVGARDYAPSEVTAFRRAQSEGGGVLGSATKNEVSYRDVRTQGATSNAIQETADMDTSYRFARHNRTEQEEIVSPQSFSHEDNHPVAAAESAPASGMRRRSKKEKSLTREETDDLLTNAPPAPSRTQNWSWPRFQSPVGATLLMYMAMLMFIAIASGTTYLKFFKGKDKLTLASAPATQRSVANLAALQTATPTQQEVLRLATDYLATRNYDEAISLITSYLAQTRQTDDPPKPLRIALARAYDGKGTALLRNDKYDESVAAYQKAVATAPEEVDFLLHLANARFYQGTCGKSPQATEHLTAALSDVDKVIQSDSKNLVAYQLKAAICEALQRTAEAQATLSKIIELAPASEEAAQAREQIAKLNISR</sequence>
<dbReference type="InterPro" id="IPR051685">
    <property type="entry name" value="Ycf3/AcsC/BcsC/TPR_MFPF"/>
</dbReference>
<dbReference type="PANTHER" id="PTHR44943">
    <property type="entry name" value="CELLULOSE SYNTHASE OPERON PROTEIN C"/>
    <property type="match status" value="1"/>
</dbReference>
<dbReference type="Pfam" id="PF13181">
    <property type="entry name" value="TPR_8"/>
    <property type="match status" value="2"/>
</dbReference>
<dbReference type="Proteomes" id="UP000262583">
    <property type="component" value="Chromosome"/>
</dbReference>
<dbReference type="AlphaFoldDB" id="A0A2Z4Y2Y1"/>
<evidence type="ECO:0000256" key="4">
    <source>
        <dbReference type="SAM" id="MobiDB-lite"/>
    </source>
</evidence>
<feature type="transmembrane region" description="Helical" evidence="5">
    <location>
        <begin position="256"/>
        <end position="275"/>
    </location>
</feature>
<feature type="compositionally biased region" description="Polar residues" evidence="4">
    <location>
        <begin position="66"/>
        <end position="76"/>
    </location>
</feature>
<evidence type="ECO:0000256" key="5">
    <source>
        <dbReference type="SAM" id="Phobius"/>
    </source>
</evidence>
<name>A0A2Z4Y2Y1_SUMC1</name>
<reference evidence="6 7" key="1">
    <citation type="submission" date="2018-05" db="EMBL/GenBank/DDBJ databases">
        <title>A metagenomic window into the 2 km-deep terrestrial subsurface aquifer revealed taxonomically and functionally diverse microbial community comprising novel uncultured bacterial lineages.</title>
        <authorList>
            <person name="Kadnikov V.V."/>
            <person name="Mardanov A.V."/>
            <person name="Beletsky A.V."/>
            <person name="Banks D."/>
            <person name="Pimenov N.V."/>
            <person name="Frank Y.A."/>
            <person name="Karnachuk O.V."/>
            <person name="Ravin N.V."/>
        </authorList>
    </citation>
    <scope>NUCLEOTIDE SEQUENCE [LARGE SCALE GENOMIC DNA]</scope>
    <source>
        <strain evidence="6">BY</strain>
    </source>
</reference>
<keyword evidence="5" id="KW-0472">Membrane</keyword>
<dbReference type="EMBL" id="CP030759">
    <property type="protein sequence ID" value="AXA35541.1"/>
    <property type="molecule type" value="Genomic_DNA"/>
</dbReference>
<dbReference type="SUPFAM" id="SSF48452">
    <property type="entry name" value="TPR-like"/>
    <property type="match status" value="1"/>
</dbReference>
<keyword evidence="5" id="KW-1133">Transmembrane helix</keyword>
<evidence type="ECO:0000313" key="7">
    <source>
        <dbReference type="Proteomes" id="UP000262583"/>
    </source>
</evidence>
<organism evidence="6 7">
    <name type="scientific">Sumerlaea chitinivorans</name>
    <dbReference type="NCBI Taxonomy" id="2250252"/>
    <lineage>
        <taxon>Bacteria</taxon>
        <taxon>Candidatus Sumerlaeota</taxon>
        <taxon>Candidatus Sumerlaeia</taxon>
        <taxon>Candidatus Sumerlaeales</taxon>
        <taxon>Candidatus Sumerlaeaceae</taxon>
        <taxon>Candidatus Sumerlaea</taxon>
    </lineage>
</organism>
<feature type="region of interest" description="Disordered" evidence="4">
    <location>
        <begin position="181"/>
        <end position="242"/>
    </location>
</feature>
<protein>
    <submittedName>
        <fullName evidence="6">Uncharacterized protein</fullName>
    </submittedName>
</protein>
<feature type="repeat" description="TPR" evidence="3">
    <location>
        <begin position="354"/>
        <end position="387"/>
    </location>
</feature>
<evidence type="ECO:0000256" key="3">
    <source>
        <dbReference type="PROSITE-ProRule" id="PRU00339"/>
    </source>
</evidence>
<dbReference type="SMART" id="SM00028">
    <property type="entry name" value="TPR"/>
    <property type="match status" value="3"/>
</dbReference>
<dbReference type="InterPro" id="IPR011990">
    <property type="entry name" value="TPR-like_helical_dom_sf"/>
</dbReference>
<dbReference type="PANTHER" id="PTHR44943:SF8">
    <property type="entry name" value="TPR REPEAT-CONTAINING PROTEIN MJ0263"/>
    <property type="match status" value="1"/>
</dbReference>
<evidence type="ECO:0000313" key="6">
    <source>
        <dbReference type="EMBL" id="AXA35541.1"/>
    </source>
</evidence>
<accession>A0A2Z4Y2Y1</accession>
<keyword evidence="1" id="KW-0677">Repeat</keyword>
<dbReference type="InterPro" id="IPR019734">
    <property type="entry name" value="TPR_rpt"/>
</dbReference>
<proteinExistence type="predicted"/>